<dbReference type="SUPFAM" id="SSF53098">
    <property type="entry name" value="Ribonuclease H-like"/>
    <property type="match status" value="1"/>
</dbReference>
<sequence length="171" mass="18486">MVRTGLYFHLQDQVPVSLAWELPAFGCFKLNVDGSCGITTGAIGAGGVIRNSVGEWIAGFVANIGNGQILDAEIWGLAFGLKLAVDRGVSNLTVEMDSTIIVQLIQTPDAINFHPLAAVICECRELMEKIDNCVVRHIFREQNCVADCLANSSYNGDLGWECVSLIMVRLG</sequence>
<dbReference type="InterPro" id="IPR044730">
    <property type="entry name" value="RNase_H-like_dom_plant"/>
</dbReference>
<evidence type="ECO:0000313" key="2">
    <source>
        <dbReference type="EMBL" id="KAI5325855.1"/>
    </source>
</evidence>
<dbReference type="Proteomes" id="UP001054821">
    <property type="component" value="Chromosome 6"/>
</dbReference>
<name>A0AAD4YYC6_PRUDU</name>
<reference evidence="2 3" key="1">
    <citation type="journal article" date="2022" name="G3 (Bethesda)">
        <title>Whole-genome sequence and methylome profiling of the almond [Prunus dulcis (Mill.) D.A. Webb] cultivar 'Nonpareil'.</title>
        <authorList>
            <person name="D'Amico-Willman K.M."/>
            <person name="Ouma W.Z."/>
            <person name="Meulia T."/>
            <person name="Sideli G.M."/>
            <person name="Gradziel T.M."/>
            <person name="Fresnedo-Ramirez J."/>
        </authorList>
    </citation>
    <scope>NUCLEOTIDE SEQUENCE [LARGE SCALE GENOMIC DNA]</scope>
    <source>
        <strain evidence="2">Clone GOH B32 T37-40</strain>
    </source>
</reference>
<keyword evidence="3" id="KW-1185">Reference proteome</keyword>
<accession>A0AAD4YYC6</accession>
<evidence type="ECO:0000313" key="3">
    <source>
        <dbReference type="Proteomes" id="UP001054821"/>
    </source>
</evidence>
<dbReference type="InterPro" id="IPR012337">
    <property type="entry name" value="RNaseH-like_sf"/>
</dbReference>
<evidence type="ECO:0000259" key="1">
    <source>
        <dbReference type="Pfam" id="PF13456"/>
    </source>
</evidence>
<dbReference type="InterPro" id="IPR002156">
    <property type="entry name" value="RNaseH_domain"/>
</dbReference>
<dbReference type="InterPro" id="IPR036397">
    <property type="entry name" value="RNaseH_sf"/>
</dbReference>
<comment type="caution">
    <text evidence="2">The sequence shown here is derived from an EMBL/GenBank/DDBJ whole genome shotgun (WGS) entry which is preliminary data.</text>
</comment>
<proteinExistence type="predicted"/>
<gene>
    <name evidence="2" type="ORF">L3X38_034929</name>
</gene>
<dbReference type="Pfam" id="PF13456">
    <property type="entry name" value="RVT_3"/>
    <property type="match status" value="1"/>
</dbReference>
<dbReference type="PANTHER" id="PTHR47723">
    <property type="entry name" value="OS05G0353850 PROTEIN"/>
    <property type="match status" value="1"/>
</dbReference>
<dbReference type="CDD" id="cd06222">
    <property type="entry name" value="RNase_H_like"/>
    <property type="match status" value="1"/>
</dbReference>
<feature type="domain" description="RNase H type-1" evidence="1">
    <location>
        <begin position="31"/>
        <end position="152"/>
    </location>
</feature>
<dbReference type="AlphaFoldDB" id="A0AAD4YYC6"/>
<dbReference type="InterPro" id="IPR053151">
    <property type="entry name" value="RNase_H-like"/>
</dbReference>
<organism evidence="2 3">
    <name type="scientific">Prunus dulcis</name>
    <name type="common">Almond</name>
    <name type="synonym">Amygdalus dulcis</name>
    <dbReference type="NCBI Taxonomy" id="3755"/>
    <lineage>
        <taxon>Eukaryota</taxon>
        <taxon>Viridiplantae</taxon>
        <taxon>Streptophyta</taxon>
        <taxon>Embryophyta</taxon>
        <taxon>Tracheophyta</taxon>
        <taxon>Spermatophyta</taxon>
        <taxon>Magnoliopsida</taxon>
        <taxon>eudicotyledons</taxon>
        <taxon>Gunneridae</taxon>
        <taxon>Pentapetalae</taxon>
        <taxon>rosids</taxon>
        <taxon>fabids</taxon>
        <taxon>Rosales</taxon>
        <taxon>Rosaceae</taxon>
        <taxon>Amygdaloideae</taxon>
        <taxon>Amygdaleae</taxon>
        <taxon>Prunus</taxon>
    </lineage>
</organism>
<dbReference type="PANTHER" id="PTHR47723:SF19">
    <property type="entry name" value="POLYNUCLEOTIDYL TRANSFERASE, RIBONUCLEASE H-LIKE SUPERFAMILY PROTEIN"/>
    <property type="match status" value="1"/>
</dbReference>
<dbReference type="Gene3D" id="3.30.420.10">
    <property type="entry name" value="Ribonuclease H-like superfamily/Ribonuclease H"/>
    <property type="match status" value="1"/>
</dbReference>
<dbReference type="EMBL" id="JAJFAZ020000006">
    <property type="protein sequence ID" value="KAI5325855.1"/>
    <property type="molecule type" value="Genomic_DNA"/>
</dbReference>
<dbReference type="GO" id="GO:0003676">
    <property type="term" value="F:nucleic acid binding"/>
    <property type="evidence" value="ECO:0007669"/>
    <property type="project" value="InterPro"/>
</dbReference>
<dbReference type="GO" id="GO:0004523">
    <property type="term" value="F:RNA-DNA hybrid ribonuclease activity"/>
    <property type="evidence" value="ECO:0007669"/>
    <property type="project" value="InterPro"/>
</dbReference>
<protein>
    <recommendedName>
        <fullName evidence="1">RNase H type-1 domain-containing protein</fullName>
    </recommendedName>
</protein>